<dbReference type="EMBL" id="RKLY01000031">
    <property type="protein sequence ID" value="TGD21838.1"/>
    <property type="molecule type" value="Genomic_DNA"/>
</dbReference>
<name>A0A4Z0JID6_9LACO</name>
<sequence length="163" mass="18398">MRWIPALFILLLAFVSGLDIVINFKKLTQPRFVMLAWLYLVCLLAILFMPISSDGVTVQIMPPGIGRVNLRQLQVNDLQFYENILMTVPLGVLIKKYLPKIPLTLVAILGIFFGTSFETIQYILSHVFFINRTSDINDVLSNALGVVVGAVLMLIYRQIKKGE</sequence>
<accession>A0A4Z0JID6</accession>
<evidence type="ECO:0000313" key="4">
    <source>
        <dbReference type="Proteomes" id="UP000298021"/>
    </source>
</evidence>
<evidence type="ECO:0000313" key="3">
    <source>
        <dbReference type="EMBL" id="TGD21838.1"/>
    </source>
</evidence>
<feature type="domain" description="VanZ-like" evidence="2">
    <location>
        <begin position="37"/>
        <end position="155"/>
    </location>
</feature>
<organism evidence="3 4">
    <name type="scientific">Companilactobacillus suantsaicola</name>
    <dbReference type="NCBI Taxonomy" id="2487723"/>
    <lineage>
        <taxon>Bacteria</taxon>
        <taxon>Bacillati</taxon>
        <taxon>Bacillota</taxon>
        <taxon>Bacilli</taxon>
        <taxon>Lactobacillales</taxon>
        <taxon>Lactobacillaceae</taxon>
        <taxon>Companilactobacillus</taxon>
    </lineage>
</organism>
<keyword evidence="4" id="KW-1185">Reference proteome</keyword>
<proteinExistence type="predicted"/>
<dbReference type="OrthoDB" id="2319376at2"/>
<dbReference type="InterPro" id="IPR006976">
    <property type="entry name" value="VanZ-like"/>
</dbReference>
<dbReference type="AlphaFoldDB" id="A0A4Z0JID6"/>
<dbReference type="Proteomes" id="UP000298021">
    <property type="component" value="Unassembled WGS sequence"/>
</dbReference>
<reference evidence="3 4" key="1">
    <citation type="submission" date="2018-10" db="EMBL/GenBank/DDBJ databases">
        <title>Lactobacillus sp. R7 and Lactobacillus sp. R19 isolated from fermented mustard green product of Taiwan.</title>
        <authorList>
            <person name="Lin S.-T."/>
        </authorList>
    </citation>
    <scope>NUCLEOTIDE SEQUENCE [LARGE SCALE GENOMIC DNA]</scope>
    <source>
        <strain evidence="3 4">BCRC 81127</strain>
    </source>
</reference>
<feature type="transmembrane region" description="Helical" evidence="1">
    <location>
        <begin position="103"/>
        <end position="124"/>
    </location>
</feature>
<feature type="transmembrane region" description="Helical" evidence="1">
    <location>
        <begin position="33"/>
        <end position="51"/>
    </location>
</feature>
<evidence type="ECO:0000259" key="2">
    <source>
        <dbReference type="Pfam" id="PF04892"/>
    </source>
</evidence>
<feature type="transmembrane region" description="Helical" evidence="1">
    <location>
        <begin position="139"/>
        <end position="156"/>
    </location>
</feature>
<dbReference type="RefSeq" id="WP_135374023.1">
    <property type="nucleotide sequence ID" value="NZ_RKLY01000031.1"/>
</dbReference>
<dbReference type="Pfam" id="PF04892">
    <property type="entry name" value="VanZ"/>
    <property type="match status" value="1"/>
</dbReference>
<protein>
    <submittedName>
        <fullName evidence="3">VanZ family protein</fullName>
    </submittedName>
</protein>
<keyword evidence="1" id="KW-0472">Membrane</keyword>
<evidence type="ECO:0000256" key="1">
    <source>
        <dbReference type="SAM" id="Phobius"/>
    </source>
</evidence>
<keyword evidence="1" id="KW-0812">Transmembrane</keyword>
<comment type="caution">
    <text evidence="3">The sequence shown here is derived from an EMBL/GenBank/DDBJ whole genome shotgun (WGS) entry which is preliminary data.</text>
</comment>
<gene>
    <name evidence="3" type="ORF">EGT49_10345</name>
</gene>
<keyword evidence="1" id="KW-1133">Transmembrane helix</keyword>